<dbReference type="InterPro" id="IPR049121">
    <property type="entry name" value="TdIF1_C"/>
</dbReference>
<dbReference type="InterPro" id="IPR026064">
    <property type="entry name" value="TdIF1"/>
</dbReference>
<feature type="domain" description="TdIF1 C-terminal" evidence="5">
    <location>
        <begin position="241"/>
        <end position="312"/>
    </location>
</feature>
<evidence type="ECO:0000313" key="6">
    <source>
        <dbReference type="EMBL" id="KRY38706.1"/>
    </source>
</evidence>
<evidence type="ECO:0000256" key="2">
    <source>
        <dbReference type="ARBA" id="ARBA00023125"/>
    </source>
</evidence>
<feature type="domain" description="DNTTIP1 dimerisation" evidence="4">
    <location>
        <begin position="67"/>
        <end position="129"/>
    </location>
</feature>
<dbReference type="GO" id="GO:0003677">
    <property type="term" value="F:DNA binding"/>
    <property type="evidence" value="ECO:0007669"/>
    <property type="project" value="UniProtKB-KW"/>
</dbReference>
<dbReference type="eggNOG" id="KOG4801">
    <property type="taxonomic scope" value="Eukaryota"/>
</dbReference>
<dbReference type="EMBL" id="JYDH01000023">
    <property type="protein sequence ID" value="KRY38706.1"/>
    <property type="molecule type" value="Genomic_DNA"/>
</dbReference>
<comment type="caution">
    <text evidence="6">The sequence shown here is derived from an EMBL/GenBank/DDBJ whole genome shotgun (WGS) entry which is preliminary data.</text>
</comment>
<dbReference type="GO" id="GO:0005634">
    <property type="term" value="C:nucleus"/>
    <property type="evidence" value="ECO:0007669"/>
    <property type="project" value="UniProtKB-SubCell"/>
</dbReference>
<keyword evidence="7" id="KW-1185">Reference proteome</keyword>
<accession>A0A0V1BPF8</accession>
<dbReference type="InParanoid" id="A0A0V1BPF8"/>
<evidence type="ECO:0000256" key="1">
    <source>
        <dbReference type="ARBA" id="ARBA00004123"/>
    </source>
</evidence>
<evidence type="ECO:0000259" key="5">
    <source>
        <dbReference type="Pfam" id="PF21229"/>
    </source>
</evidence>
<evidence type="ECO:0000313" key="7">
    <source>
        <dbReference type="Proteomes" id="UP000054776"/>
    </source>
</evidence>
<feature type="non-terminal residue" evidence="6">
    <location>
        <position position="1"/>
    </location>
</feature>
<keyword evidence="2" id="KW-0238">DNA-binding</keyword>
<name>A0A0V1BPF8_TRISP</name>
<comment type="subcellular location">
    <subcellularLocation>
        <location evidence="1">Nucleus</location>
    </subcellularLocation>
</comment>
<dbReference type="InterPro" id="IPR041384">
    <property type="entry name" value="DNTTIP1_dimer"/>
</dbReference>
<dbReference type="OrthoDB" id="5860246at2759"/>
<dbReference type="Pfam" id="PF18192">
    <property type="entry name" value="DNTTIP1_dimer"/>
    <property type="match status" value="1"/>
</dbReference>
<dbReference type="FunCoup" id="A0A0V1BPF8">
    <property type="interactions" value="1105"/>
</dbReference>
<evidence type="ECO:0000256" key="3">
    <source>
        <dbReference type="ARBA" id="ARBA00023242"/>
    </source>
</evidence>
<dbReference type="GO" id="GO:0016740">
    <property type="term" value="F:transferase activity"/>
    <property type="evidence" value="ECO:0007669"/>
    <property type="project" value="UniProtKB-KW"/>
</dbReference>
<dbReference type="PANTHER" id="PTHR23399:SF2">
    <property type="entry name" value="DEOXYNUCLEOTIDYLTRANSFERASE TERMINAL-INTERACTING PROTEIN 1"/>
    <property type="match status" value="1"/>
</dbReference>
<dbReference type="Pfam" id="PF21229">
    <property type="entry name" value="TdIF1_2nd"/>
    <property type="match status" value="1"/>
</dbReference>
<dbReference type="AlphaFoldDB" id="A0A0V1BPF8"/>
<dbReference type="STRING" id="6334.A0A0V1BPF8"/>
<dbReference type="PANTHER" id="PTHR23399">
    <property type="entry name" value="DEOXYNUCLEOTIDYLTRANSFERASE TERMINAL-INTERACTING PROTEIN 1"/>
    <property type="match status" value="1"/>
</dbReference>
<dbReference type="GO" id="GO:0031491">
    <property type="term" value="F:nucleosome binding"/>
    <property type="evidence" value="ECO:0007669"/>
    <property type="project" value="TreeGrafter"/>
</dbReference>
<reference evidence="6 7" key="1">
    <citation type="submission" date="2015-01" db="EMBL/GenBank/DDBJ databases">
        <title>Evolution of Trichinella species and genotypes.</title>
        <authorList>
            <person name="Korhonen P.K."/>
            <person name="Edoardo P."/>
            <person name="Giuseppe L.R."/>
            <person name="Gasser R.B."/>
        </authorList>
    </citation>
    <scope>NUCLEOTIDE SEQUENCE [LARGE SCALE GENOMIC DNA]</scope>
    <source>
        <strain evidence="6">ISS3</strain>
    </source>
</reference>
<sequence>LLNYMDNLMVAKADPSSIKDSNLFTPYNKRLKILKSWRNHGKFNPRDYSRFLVDRLGNEYDLAKSGLSALRALIQVNINAELKGIIQRYAEKYFAPAIRNISGNMEGISSERLLHGICREVLEEAKHLYPAVTAEKLATNEKGTRFFNLNQIHRGHLKHLFVEANSEDGSSSDSLEVESVGGEQMYEFHPRTVTPIAGYYNSKRMKPSDSKHFVEKVMRAIDFKFMSRCVQMNPDRLVDESLFVLGTAANIALGYSGQRGRIYSKFPWLFKYIGDSEDRLWLVNCKLRRKANGGKVIFILLEDLLEIVSLPEFSYLIGCGGGGGSLQLPFHPILIFLFSVECKTAVRQLESFCVPSWLLEKMKHQMAEMKALDGPIPAT</sequence>
<protein>
    <submittedName>
        <fullName evidence="6">Deoxynucleotidyltransferase terminal-interacting protein 1</fullName>
    </submittedName>
</protein>
<keyword evidence="3" id="KW-0539">Nucleus</keyword>
<keyword evidence="6" id="KW-0808">Transferase</keyword>
<organism evidence="6 7">
    <name type="scientific">Trichinella spiralis</name>
    <name type="common">Trichina worm</name>
    <dbReference type="NCBI Taxonomy" id="6334"/>
    <lineage>
        <taxon>Eukaryota</taxon>
        <taxon>Metazoa</taxon>
        <taxon>Ecdysozoa</taxon>
        <taxon>Nematoda</taxon>
        <taxon>Enoplea</taxon>
        <taxon>Dorylaimia</taxon>
        <taxon>Trichinellida</taxon>
        <taxon>Trichinellidae</taxon>
        <taxon>Trichinella</taxon>
    </lineage>
</organism>
<evidence type="ECO:0000259" key="4">
    <source>
        <dbReference type="Pfam" id="PF18192"/>
    </source>
</evidence>
<gene>
    <name evidence="6" type="primary">DNTTIP1</name>
    <name evidence="6" type="ORF">T01_7036</name>
</gene>
<dbReference type="Proteomes" id="UP000054776">
    <property type="component" value="Unassembled WGS sequence"/>
</dbReference>
<proteinExistence type="predicted"/>